<evidence type="ECO:0000313" key="1">
    <source>
        <dbReference type="EMBL" id="TYJ46432.1"/>
    </source>
</evidence>
<name>A0A5D3A6D3_GOSMU</name>
<reference evidence="1 2" key="1">
    <citation type="submission" date="2019-07" db="EMBL/GenBank/DDBJ databases">
        <title>WGS assembly of Gossypium mustelinum.</title>
        <authorList>
            <person name="Chen Z.J."/>
            <person name="Sreedasyam A."/>
            <person name="Ando A."/>
            <person name="Song Q."/>
            <person name="De L."/>
            <person name="Hulse-Kemp A."/>
            <person name="Ding M."/>
            <person name="Ye W."/>
            <person name="Kirkbride R."/>
            <person name="Jenkins J."/>
            <person name="Plott C."/>
            <person name="Lovell J."/>
            <person name="Lin Y.-M."/>
            <person name="Vaughn R."/>
            <person name="Liu B."/>
            <person name="Li W."/>
            <person name="Simpson S."/>
            <person name="Scheffler B."/>
            <person name="Saski C."/>
            <person name="Grover C."/>
            <person name="Hu G."/>
            <person name="Conover J."/>
            <person name="Carlson J."/>
            <person name="Shu S."/>
            <person name="Boston L."/>
            <person name="Williams M."/>
            <person name="Peterson D."/>
            <person name="Mcgee K."/>
            <person name="Jones D."/>
            <person name="Wendel J."/>
            <person name="Stelly D."/>
            <person name="Grimwood J."/>
            <person name="Schmutz J."/>
        </authorList>
    </citation>
    <scope>NUCLEOTIDE SEQUENCE [LARGE SCALE GENOMIC DNA]</scope>
    <source>
        <strain evidence="1">1408120.09</strain>
    </source>
</reference>
<accession>A0A5D3A6D3</accession>
<dbReference type="EMBL" id="CM017637">
    <property type="protein sequence ID" value="TYJ46432.1"/>
    <property type="molecule type" value="Genomic_DNA"/>
</dbReference>
<sequence>MLVFSVQSLRELVSYTGELFWKNTLIGGHSTKR</sequence>
<dbReference type="Proteomes" id="UP000323597">
    <property type="component" value="Chromosome A02"/>
</dbReference>
<organism evidence="1 2">
    <name type="scientific">Gossypium mustelinum</name>
    <name type="common">Cotton</name>
    <name type="synonym">Gossypium caicoense</name>
    <dbReference type="NCBI Taxonomy" id="34275"/>
    <lineage>
        <taxon>Eukaryota</taxon>
        <taxon>Viridiplantae</taxon>
        <taxon>Streptophyta</taxon>
        <taxon>Embryophyta</taxon>
        <taxon>Tracheophyta</taxon>
        <taxon>Spermatophyta</taxon>
        <taxon>Magnoliopsida</taxon>
        <taxon>eudicotyledons</taxon>
        <taxon>Gunneridae</taxon>
        <taxon>Pentapetalae</taxon>
        <taxon>rosids</taxon>
        <taxon>malvids</taxon>
        <taxon>Malvales</taxon>
        <taxon>Malvaceae</taxon>
        <taxon>Malvoideae</taxon>
        <taxon>Gossypium</taxon>
    </lineage>
</organism>
<protein>
    <submittedName>
        <fullName evidence="1">Uncharacterized protein</fullName>
    </submittedName>
</protein>
<keyword evidence="2" id="KW-1185">Reference proteome</keyword>
<dbReference type="AlphaFoldDB" id="A0A5D3A6D3"/>
<gene>
    <name evidence="1" type="ORF">E1A91_A02G121000v1</name>
</gene>
<proteinExistence type="predicted"/>
<evidence type="ECO:0000313" key="2">
    <source>
        <dbReference type="Proteomes" id="UP000323597"/>
    </source>
</evidence>